<protein>
    <submittedName>
        <fullName evidence="1">Uncharacterized protein</fullName>
    </submittedName>
</protein>
<dbReference type="HOGENOM" id="CLU_2503790_0_0_1"/>
<sequence length="86" mass="9450">MIAQAIRFVPEKFSSDRSLSPARLSACFVPDASVLELLAVMKDMLSVISGDVLCVIDGVQALEQRSDRTHTECLLHVFRTLSSNGR</sequence>
<dbReference type="RefSeq" id="XP_013422571.1">
    <property type="nucleotide sequence ID" value="XM_013567117.1"/>
</dbReference>
<name>A0A074WEW4_9PEZI</name>
<dbReference type="Proteomes" id="UP000027730">
    <property type="component" value="Unassembled WGS sequence"/>
</dbReference>
<reference evidence="1 2" key="1">
    <citation type="journal article" date="2014" name="BMC Genomics">
        <title>Genome sequencing of four Aureobasidium pullulans varieties: biotechnological potential, stress tolerance, and description of new species.</title>
        <authorList>
            <person name="Gostin Ar C."/>
            <person name="Ohm R.A."/>
            <person name="Kogej T."/>
            <person name="Sonjak S."/>
            <person name="Turk M."/>
            <person name="Zajc J."/>
            <person name="Zalar P."/>
            <person name="Grube M."/>
            <person name="Sun H."/>
            <person name="Han J."/>
            <person name="Sharma A."/>
            <person name="Chiniquy J."/>
            <person name="Ngan C.Y."/>
            <person name="Lipzen A."/>
            <person name="Barry K."/>
            <person name="Grigoriev I.V."/>
            <person name="Gunde-Cimerman N."/>
        </authorList>
    </citation>
    <scope>NUCLEOTIDE SEQUENCE [LARGE SCALE GENOMIC DNA]</scope>
    <source>
        <strain evidence="1 2">CBS 147.97</strain>
    </source>
</reference>
<proteinExistence type="predicted"/>
<keyword evidence="2" id="KW-1185">Reference proteome</keyword>
<dbReference type="OrthoDB" id="4840035at2759"/>
<feature type="non-terminal residue" evidence="1">
    <location>
        <position position="86"/>
    </location>
</feature>
<dbReference type="EMBL" id="KL584730">
    <property type="protein sequence ID" value="KEQ68442.1"/>
    <property type="molecule type" value="Genomic_DNA"/>
</dbReference>
<evidence type="ECO:0000313" key="2">
    <source>
        <dbReference type="Proteomes" id="UP000027730"/>
    </source>
</evidence>
<dbReference type="AlphaFoldDB" id="A0A074WEW4"/>
<evidence type="ECO:0000313" key="1">
    <source>
        <dbReference type="EMBL" id="KEQ68442.1"/>
    </source>
</evidence>
<gene>
    <name evidence="1" type="ORF">M436DRAFT_10982</name>
</gene>
<accession>A0A074WEW4</accession>
<organism evidence="1 2">
    <name type="scientific">Aureobasidium namibiae CBS 147.97</name>
    <dbReference type="NCBI Taxonomy" id="1043004"/>
    <lineage>
        <taxon>Eukaryota</taxon>
        <taxon>Fungi</taxon>
        <taxon>Dikarya</taxon>
        <taxon>Ascomycota</taxon>
        <taxon>Pezizomycotina</taxon>
        <taxon>Dothideomycetes</taxon>
        <taxon>Dothideomycetidae</taxon>
        <taxon>Dothideales</taxon>
        <taxon>Saccotheciaceae</taxon>
        <taxon>Aureobasidium</taxon>
    </lineage>
</organism>
<dbReference type="GeneID" id="25407670"/>